<sequence length="71" mass="8139">MSGPSYEDLIDVERVSMINRRSRNSEWEDYDDLRNFADMKNGTSEKRPTTTGKTAHIDQTTRDASTKNIKG</sequence>
<feature type="compositionally biased region" description="Basic and acidic residues" evidence="1">
    <location>
        <begin position="55"/>
        <end position="65"/>
    </location>
</feature>
<evidence type="ECO:0000256" key="1">
    <source>
        <dbReference type="SAM" id="MobiDB-lite"/>
    </source>
</evidence>
<accession>A0A481Z7P9</accession>
<reference evidence="2" key="1">
    <citation type="journal article" date="2019" name="MBio">
        <title>Virus Genomes from Deep Sea Sediments Expand the Ocean Megavirome and Support Independent Origins of Viral Gigantism.</title>
        <authorList>
            <person name="Backstrom D."/>
            <person name="Yutin N."/>
            <person name="Jorgensen S.L."/>
            <person name="Dharamshi J."/>
            <person name="Homa F."/>
            <person name="Zaremba-Niedwiedzka K."/>
            <person name="Spang A."/>
            <person name="Wolf Y.I."/>
            <person name="Koonin E.V."/>
            <person name="Ettema T.J."/>
        </authorList>
    </citation>
    <scope>NUCLEOTIDE SEQUENCE</scope>
</reference>
<organism evidence="2">
    <name type="scientific">Pithovirus LCPAC304</name>
    <dbReference type="NCBI Taxonomy" id="2506594"/>
    <lineage>
        <taxon>Viruses</taxon>
        <taxon>Pithoviruses</taxon>
    </lineage>
</organism>
<dbReference type="EMBL" id="MK500566">
    <property type="protein sequence ID" value="QBK91923.1"/>
    <property type="molecule type" value="Genomic_DNA"/>
</dbReference>
<gene>
    <name evidence="2" type="ORF">LCPAC304_02640</name>
</gene>
<protein>
    <submittedName>
        <fullName evidence="2">Uncharacterized protein</fullName>
    </submittedName>
</protein>
<feature type="compositionally biased region" description="Basic and acidic residues" evidence="1">
    <location>
        <begin position="38"/>
        <end position="48"/>
    </location>
</feature>
<name>A0A481Z7P9_9VIRU</name>
<evidence type="ECO:0000313" key="2">
    <source>
        <dbReference type="EMBL" id="QBK91923.1"/>
    </source>
</evidence>
<proteinExistence type="predicted"/>
<feature type="region of interest" description="Disordered" evidence="1">
    <location>
        <begin position="38"/>
        <end position="71"/>
    </location>
</feature>